<feature type="region of interest" description="Disordered" evidence="3">
    <location>
        <begin position="287"/>
        <end position="307"/>
    </location>
</feature>
<dbReference type="RefSeq" id="XP_029218269.1">
    <property type="nucleotide sequence ID" value="XM_029365785.1"/>
</dbReference>
<feature type="compositionally biased region" description="Basic residues" evidence="3">
    <location>
        <begin position="1033"/>
        <end position="1043"/>
    </location>
</feature>
<evidence type="ECO:0000256" key="2">
    <source>
        <dbReference type="ARBA" id="ARBA00023163"/>
    </source>
</evidence>
<feature type="compositionally biased region" description="Low complexity" evidence="3">
    <location>
        <begin position="369"/>
        <end position="380"/>
    </location>
</feature>
<keyword evidence="2" id="KW-0804">Transcription</keyword>
<dbReference type="SUPFAM" id="SSF56553">
    <property type="entry name" value="Insert subdomain of RNA polymerase alpha subunit"/>
    <property type="match status" value="1"/>
</dbReference>
<feature type="region of interest" description="Disordered" evidence="3">
    <location>
        <begin position="719"/>
        <end position="744"/>
    </location>
</feature>
<dbReference type="PANTHER" id="PTHR24216">
    <property type="entry name" value="PAXILLIN-RELATED"/>
    <property type="match status" value="1"/>
</dbReference>
<dbReference type="OrthoDB" id="360088at2759"/>
<dbReference type="InterPro" id="IPR036603">
    <property type="entry name" value="RBP11-like"/>
</dbReference>
<dbReference type="Gene3D" id="1.10.150.20">
    <property type="entry name" value="5' to 3' exonuclease, C-terminal subdomain"/>
    <property type="match status" value="1"/>
</dbReference>
<dbReference type="SUPFAM" id="SSF55257">
    <property type="entry name" value="RBP11-like subunits of RNA polymerase"/>
    <property type="match status" value="1"/>
</dbReference>
<feature type="region of interest" description="Disordered" evidence="3">
    <location>
        <begin position="490"/>
        <end position="517"/>
    </location>
</feature>
<dbReference type="GO" id="GO:0000166">
    <property type="term" value="F:nucleotide binding"/>
    <property type="evidence" value="ECO:0007669"/>
    <property type="project" value="InterPro"/>
</dbReference>
<protein>
    <recommendedName>
        <fullName evidence="4">DNA-directed RNA polymerase insert domain-containing protein</fullName>
    </recommendedName>
</protein>
<dbReference type="KEGG" id="bbes:BESB_074120"/>
<dbReference type="Pfam" id="PF01000">
    <property type="entry name" value="RNA_pol_A_bac"/>
    <property type="match status" value="1"/>
</dbReference>
<evidence type="ECO:0000313" key="5">
    <source>
        <dbReference type="EMBL" id="PFH34260.1"/>
    </source>
</evidence>
<feature type="region of interest" description="Disordered" evidence="3">
    <location>
        <begin position="1233"/>
        <end position="1256"/>
    </location>
</feature>
<feature type="compositionally biased region" description="Low complexity" evidence="3">
    <location>
        <begin position="500"/>
        <end position="517"/>
    </location>
</feature>
<feature type="compositionally biased region" description="Polar residues" evidence="3">
    <location>
        <begin position="296"/>
        <end position="305"/>
    </location>
</feature>
<comment type="caution">
    <text evidence="5">The sequence shown here is derived from an EMBL/GenBank/DDBJ whole genome shotgun (WGS) entry which is preliminary data.</text>
</comment>
<dbReference type="GeneID" id="40312338"/>
<dbReference type="InterPro" id="IPR010995">
    <property type="entry name" value="DNA_repair_Rad51/TF_NusA_a-hlx"/>
</dbReference>
<dbReference type="Pfam" id="PF14520">
    <property type="entry name" value="HHH_5"/>
    <property type="match status" value="1"/>
</dbReference>
<dbReference type="GO" id="GO:0003899">
    <property type="term" value="F:DNA-directed RNA polymerase activity"/>
    <property type="evidence" value="ECO:0007669"/>
    <property type="project" value="InterPro"/>
</dbReference>
<feature type="region of interest" description="Disordered" evidence="3">
    <location>
        <begin position="327"/>
        <end position="416"/>
    </location>
</feature>
<dbReference type="GO" id="GO:0046983">
    <property type="term" value="F:protein dimerization activity"/>
    <property type="evidence" value="ECO:0007669"/>
    <property type="project" value="InterPro"/>
</dbReference>
<evidence type="ECO:0000259" key="4">
    <source>
        <dbReference type="Pfam" id="PF01000"/>
    </source>
</evidence>
<dbReference type="Proteomes" id="UP000224006">
    <property type="component" value="Unassembled WGS sequence"/>
</dbReference>
<dbReference type="STRING" id="94643.A0A2A9MFV5"/>
<keyword evidence="6" id="KW-1185">Reference proteome</keyword>
<evidence type="ECO:0000256" key="3">
    <source>
        <dbReference type="SAM" id="MobiDB-lite"/>
    </source>
</evidence>
<dbReference type="Gene3D" id="2.170.120.12">
    <property type="entry name" value="DNA-directed RNA polymerase, insert domain"/>
    <property type="match status" value="1"/>
</dbReference>
<proteinExistence type="predicted"/>
<reference evidence="5 6" key="1">
    <citation type="submission" date="2017-09" db="EMBL/GenBank/DDBJ databases">
        <title>Genome sequencing of Besnoitia besnoiti strain Bb-Ger1.</title>
        <authorList>
            <person name="Schares G."/>
            <person name="Venepally P."/>
            <person name="Lorenzi H.A."/>
        </authorList>
    </citation>
    <scope>NUCLEOTIDE SEQUENCE [LARGE SCALE GENOMIC DNA]</scope>
    <source>
        <strain evidence="5 6">Bb-Ger1</strain>
    </source>
</reference>
<dbReference type="SUPFAM" id="SSF47794">
    <property type="entry name" value="Rad51 N-terminal domain-like"/>
    <property type="match status" value="1"/>
</dbReference>
<dbReference type="EMBL" id="NWUJ01000007">
    <property type="protein sequence ID" value="PFH34260.1"/>
    <property type="molecule type" value="Genomic_DNA"/>
</dbReference>
<accession>A0A2A9MFV5</accession>
<dbReference type="PANTHER" id="PTHR24216:SF65">
    <property type="entry name" value="PAXILLIN-LIKE PROTEIN 1"/>
    <property type="match status" value="1"/>
</dbReference>
<dbReference type="GO" id="GO:0000428">
    <property type="term" value="C:DNA-directed RNA polymerase complex"/>
    <property type="evidence" value="ECO:0007669"/>
    <property type="project" value="UniProtKB-KW"/>
</dbReference>
<dbReference type="InterPro" id="IPR036643">
    <property type="entry name" value="RNApol_insert_sf"/>
</dbReference>
<name>A0A2A9MFV5_BESBE</name>
<evidence type="ECO:0000256" key="1">
    <source>
        <dbReference type="ARBA" id="ARBA00022478"/>
    </source>
</evidence>
<gene>
    <name evidence="5" type="ORF">BESB_074120</name>
</gene>
<feature type="region of interest" description="Disordered" evidence="3">
    <location>
        <begin position="1023"/>
        <end position="1104"/>
    </location>
</feature>
<dbReference type="VEuPathDB" id="ToxoDB:BESB_074120"/>
<evidence type="ECO:0000313" key="6">
    <source>
        <dbReference type="Proteomes" id="UP000224006"/>
    </source>
</evidence>
<sequence>MFFSPTPSVLLHLPPSPFVFFLTAHAARFGSLGVSNLRDATLASFSSHFSSSYNFSPAFSRFSSSPSGPLAFALSPAPLAPAASPSSTLPPHVPSLPCLPLGVGFASSPASAVLCPTCMSARRRRSPAPCRDSAVFLAHAAPSGPYAMRGVASRCGAFRRARKGAPFVLNSFLSLDSRGAAHSPCPAFSRAASAARPHSSRSRAAFGLSSRPTPAAAGARLNISAGASSCFASLPLSFESSAGGHAEEAGDDLLFVLESASPESLPLPSPTCSEPFAFYSSSSAAAPSLPEAASSTPETASQPASPVSAFALNELERYYAAARRRGDLPALPGHPSTASPFPSSSSDSSRASRTAAAATPHAPPPPSADAPLPGAAPPRALGEGEAASDAGPREETLHRPAAAGGHSGEGEAAPPQREKLAPTTLYHRGPRIPHVELHPRNLTGAPASELSPDEKRYLWRHGYFAGDHFNQTDTWKNWHLLNRGTRAEVRRRSESLSRTGAASPAPRGSAAVASSARQAARDLPGGVRGALGFTLRHVADPFRVGVSEPARRWRDPGVQQLPTVETLRGKEEPAFHRVPLQYWDEARGLSYDIRHYPIYEEFYNSTTLDPAIYTPKYNLTLLPFTPAFVPRRDRMGLLYGDARMFDTWPSWDKDFKLRVEEGTNVTVIPETGHLYQKLYVGPIPVTTGWTMGSLIKAFAAQRCPGHAIVAVKLHADSPAEAERGKGKPACARDEAHGAASRRDEPMVTQLPNVREDLLEISLNLKGVAFETLVPGESACVRVRAVGPQLLVAGMVDWPSFVRVANPEHFIAKVEEGGVLDLEVKLEWGRGAWLADLFGLYREEEGVDTRCYKRRRIWEVDHRGFYPTSCIFGACTMMRLAVHKLMGTRFCQDRQVSTNPTEQLVVEIWTDASKSPKEVLAFALQDMLAWFVELRRQLVRDVDWKTEDEDLEATWKHVAAWNEAKALQERLGGPPLMVWENPAQNMTLAEGEKSFAMPEFRPPPCSVHPVAWLKRELATAPYAADGYSEASRAPSRRPRKRKRAAANCDDSADEGDAARDTRKCGGLRGKRRAQEASDSDTDTPGDRAEVAEEDEEREEQRPSDVLLSSVQGITPRALQALHAFGISTLEDVRHYTAKQLKKIPNIGDATVSLLASTLSTRFNASLAEAYAAATAECLVEPPEVGLGVRRPQQPPPPPPADLQPVGARRCLVGVENGINFFSLITHGNSVFETDLRAGDGRRDGSSTEEGRDRSERA</sequence>
<dbReference type="InterPro" id="IPR011262">
    <property type="entry name" value="DNA-dir_RNA_pol_insert"/>
</dbReference>
<dbReference type="GO" id="GO:0006351">
    <property type="term" value="P:DNA-templated transcription"/>
    <property type="evidence" value="ECO:0007669"/>
    <property type="project" value="InterPro"/>
</dbReference>
<feature type="compositionally biased region" description="Low complexity" evidence="3">
    <location>
        <begin position="335"/>
        <end position="360"/>
    </location>
</feature>
<feature type="domain" description="DNA-directed RNA polymerase insert" evidence="4">
    <location>
        <begin position="750"/>
        <end position="832"/>
    </location>
</feature>
<organism evidence="5 6">
    <name type="scientific">Besnoitia besnoiti</name>
    <name type="common">Apicomplexan protozoan</name>
    <dbReference type="NCBI Taxonomy" id="94643"/>
    <lineage>
        <taxon>Eukaryota</taxon>
        <taxon>Sar</taxon>
        <taxon>Alveolata</taxon>
        <taxon>Apicomplexa</taxon>
        <taxon>Conoidasida</taxon>
        <taxon>Coccidia</taxon>
        <taxon>Eucoccidiorida</taxon>
        <taxon>Eimeriorina</taxon>
        <taxon>Sarcocystidae</taxon>
        <taxon>Besnoitia</taxon>
    </lineage>
</organism>
<keyword evidence="1" id="KW-0240">DNA-directed RNA polymerase</keyword>
<dbReference type="AlphaFoldDB" id="A0A2A9MFV5"/>